<proteinExistence type="predicted"/>
<gene>
    <name evidence="2" type="ORF">BP6252_07543</name>
</gene>
<dbReference type="AlphaFoldDB" id="A0A3D8RAI2"/>
<evidence type="ECO:0000313" key="3">
    <source>
        <dbReference type="Proteomes" id="UP000256645"/>
    </source>
</evidence>
<dbReference type="Pfam" id="PF00561">
    <property type="entry name" value="Abhydrolase_1"/>
    <property type="match status" value="1"/>
</dbReference>
<dbReference type="SUPFAM" id="SSF53474">
    <property type="entry name" value="alpha/beta-Hydrolases"/>
    <property type="match status" value="1"/>
</dbReference>
<dbReference type="PANTHER" id="PTHR45763">
    <property type="entry name" value="HYDROLASE, ALPHA/BETA FOLD FAMILY PROTEIN, EXPRESSED-RELATED"/>
    <property type="match status" value="1"/>
</dbReference>
<reference evidence="2 3" key="1">
    <citation type="journal article" date="2018" name="IMA Fungus">
        <title>IMA Genome-F 9: Draft genome sequence of Annulohypoxylon stygium, Aspergillus mulundensis, Berkeleyomyces basicola (syn. Thielaviopsis basicola), Ceratocystis smalleyi, two Cercospora beticola strains, Coleophoma cylindrospora, Fusarium fracticaudum, Phialophora cf. hyalina, and Morchella septimelata.</title>
        <authorList>
            <person name="Wingfield B.D."/>
            <person name="Bills G.F."/>
            <person name="Dong Y."/>
            <person name="Huang W."/>
            <person name="Nel W.J."/>
            <person name="Swalarsk-Parry B.S."/>
            <person name="Vaghefi N."/>
            <person name="Wilken P.M."/>
            <person name="An Z."/>
            <person name="de Beer Z.W."/>
            <person name="De Vos L."/>
            <person name="Chen L."/>
            <person name="Duong T.A."/>
            <person name="Gao Y."/>
            <person name="Hammerbacher A."/>
            <person name="Kikkert J.R."/>
            <person name="Li Y."/>
            <person name="Li H."/>
            <person name="Li K."/>
            <person name="Li Q."/>
            <person name="Liu X."/>
            <person name="Ma X."/>
            <person name="Naidoo K."/>
            <person name="Pethybridge S.J."/>
            <person name="Sun J."/>
            <person name="Steenkamp E.T."/>
            <person name="van der Nest M.A."/>
            <person name="van Wyk S."/>
            <person name="Wingfield M.J."/>
            <person name="Xiong C."/>
            <person name="Yue Q."/>
            <person name="Zhang X."/>
        </authorList>
    </citation>
    <scope>NUCLEOTIDE SEQUENCE [LARGE SCALE GENOMIC DNA]</scope>
    <source>
        <strain evidence="2 3">BP6252</strain>
    </source>
</reference>
<protein>
    <recommendedName>
        <fullName evidence="1">AB hydrolase-1 domain-containing protein</fullName>
    </recommendedName>
</protein>
<dbReference type="InterPro" id="IPR029058">
    <property type="entry name" value="AB_hydrolase_fold"/>
</dbReference>
<organism evidence="2 3">
    <name type="scientific">Coleophoma cylindrospora</name>
    <dbReference type="NCBI Taxonomy" id="1849047"/>
    <lineage>
        <taxon>Eukaryota</taxon>
        <taxon>Fungi</taxon>
        <taxon>Dikarya</taxon>
        <taxon>Ascomycota</taxon>
        <taxon>Pezizomycotina</taxon>
        <taxon>Leotiomycetes</taxon>
        <taxon>Helotiales</taxon>
        <taxon>Dermateaceae</taxon>
        <taxon>Coleophoma</taxon>
    </lineage>
</organism>
<dbReference type="InterPro" id="IPR000073">
    <property type="entry name" value="AB_hydrolase_1"/>
</dbReference>
<dbReference type="OrthoDB" id="294702at2759"/>
<name>A0A3D8RAI2_9HELO</name>
<evidence type="ECO:0000313" key="2">
    <source>
        <dbReference type="EMBL" id="RDW70980.1"/>
    </source>
</evidence>
<dbReference type="PANTHER" id="PTHR45763:SF46">
    <property type="entry name" value="AB HYDROLASE-1 DOMAIN-CONTAINING PROTEIN"/>
    <property type="match status" value="1"/>
</dbReference>
<dbReference type="Gene3D" id="3.40.50.1820">
    <property type="entry name" value="alpha/beta hydrolase"/>
    <property type="match status" value="1"/>
</dbReference>
<dbReference type="STRING" id="1849047.A0A3D8RAI2"/>
<comment type="caution">
    <text evidence="2">The sequence shown here is derived from an EMBL/GenBank/DDBJ whole genome shotgun (WGS) entry which is preliminary data.</text>
</comment>
<evidence type="ECO:0000259" key="1">
    <source>
        <dbReference type="Pfam" id="PF00561"/>
    </source>
</evidence>
<dbReference type="EMBL" id="PDLM01000008">
    <property type="protein sequence ID" value="RDW70980.1"/>
    <property type="molecule type" value="Genomic_DNA"/>
</dbReference>
<dbReference type="Proteomes" id="UP000256645">
    <property type="component" value="Unassembled WGS sequence"/>
</dbReference>
<keyword evidence="3" id="KW-1185">Reference proteome</keyword>
<accession>A0A3D8RAI2</accession>
<feature type="domain" description="AB hydrolase-1" evidence="1">
    <location>
        <begin position="69"/>
        <end position="327"/>
    </location>
</feature>
<sequence length="345" mass="38683">MSPVSDLRAYFTRVSTSAKITDHPVSLPATLAEEPAKSRFRLDNNCSDIFILPDGRQLGYAQYGSQTGPAVFYLHGIPGSRIEAAMFDELSIQLGLRIIAADRPGIGWSSPHPGRTLLDYPKDLEYLAQHLELDGYSVLGVSGGGPYALACAMSLPREKLKSVSIVCGLGPPDIGMKGAHLSNWFGFTLGYRYIPCVVKRYWKRQPEGRLNLTDEKRLKLLLQRVSGSEEKYYAKDLEVMKDEDLLRLFLRSARESFTQGFEGLLQDGKLMSIDFGFRIEDINPDLPVQLWYGMDDTFVPLNHGVQIAIRLDGRAHLRVEDETHSSLVVNWKEDILKNLIEAHKA</sequence>